<sequence>MKEVIKSHRTAPQAALIARLNPIIRGWCNYYRTVVSKKIFTSEDLTLWNMLRAWTVSRKKKKTPLIKALKKYFSHGKHGKWTFQTGKTVLYHHAETEIKRHTLVKPESSPLDGNWTYGRKRRGTYTGTPTRVSKLLKKQ</sequence>
<comment type="caution">
    <text evidence="2">The sequence shown here is derived from an EMBL/GenBank/DDBJ whole genome shotgun (WGS) entry which is preliminary data.</text>
</comment>
<dbReference type="GO" id="GO:0003964">
    <property type="term" value="F:RNA-directed DNA polymerase activity"/>
    <property type="evidence" value="ECO:0007669"/>
    <property type="project" value="UniProtKB-KW"/>
</dbReference>
<gene>
    <name evidence="2" type="ORF">CWATWH0003_3147t1</name>
</gene>
<accession>G5J6P9</accession>
<dbReference type="InterPro" id="IPR013597">
    <property type="entry name" value="Mat_intron_G2"/>
</dbReference>
<dbReference type="Proteomes" id="UP000003477">
    <property type="component" value="Unassembled WGS sequence"/>
</dbReference>
<dbReference type="EMBL" id="AESD01000466">
    <property type="protein sequence ID" value="EHJ12138.1"/>
    <property type="molecule type" value="Genomic_DNA"/>
</dbReference>
<feature type="non-terminal residue" evidence="2">
    <location>
        <position position="139"/>
    </location>
</feature>
<organism evidence="2 3">
    <name type="scientific">Crocosphaera watsonii WH 0003</name>
    <dbReference type="NCBI Taxonomy" id="423471"/>
    <lineage>
        <taxon>Bacteria</taxon>
        <taxon>Bacillati</taxon>
        <taxon>Cyanobacteriota</taxon>
        <taxon>Cyanophyceae</taxon>
        <taxon>Oscillatoriophycideae</taxon>
        <taxon>Chroococcales</taxon>
        <taxon>Aphanothecaceae</taxon>
        <taxon>Crocosphaera</taxon>
    </lineage>
</organism>
<keyword evidence="2" id="KW-0548">Nucleotidyltransferase</keyword>
<name>G5J6P9_CROWT</name>
<evidence type="ECO:0000313" key="2">
    <source>
        <dbReference type="EMBL" id="EHJ12138.1"/>
    </source>
</evidence>
<keyword evidence="2" id="KW-0695">RNA-directed DNA polymerase</keyword>
<keyword evidence="2" id="KW-0808">Transferase</keyword>
<evidence type="ECO:0000313" key="3">
    <source>
        <dbReference type="Proteomes" id="UP000003477"/>
    </source>
</evidence>
<protein>
    <submittedName>
        <fullName evidence="2">Reverse transcriptase</fullName>
    </submittedName>
</protein>
<dbReference type="Pfam" id="PF08388">
    <property type="entry name" value="GIIM"/>
    <property type="match status" value="1"/>
</dbReference>
<feature type="domain" description="Group II intron maturase-specific" evidence="1">
    <location>
        <begin position="2"/>
        <end position="73"/>
    </location>
</feature>
<reference evidence="2 3" key="1">
    <citation type="journal article" date="2011" name="Front. Microbiol.">
        <title>Two Strains of Crocosphaera watsonii with Highly Conserved Genomes are Distinguished by Strain-Specific Features.</title>
        <authorList>
            <person name="Bench S.R."/>
            <person name="Ilikchyan I.N."/>
            <person name="Tripp H.J."/>
            <person name="Zehr J.P."/>
        </authorList>
    </citation>
    <scope>NUCLEOTIDE SEQUENCE [LARGE SCALE GENOMIC DNA]</scope>
    <source>
        <strain evidence="2 3">WH 0003</strain>
    </source>
</reference>
<evidence type="ECO:0000259" key="1">
    <source>
        <dbReference type="Pfam" id="PF08388"/>
    </source>
</evidence>
<dbReference type="AlphaFoldDB" id="G5J6P9"/>
<proteinExistence type="predicted"/>